<dbReference type="InterPro" id="IPR014756">
    <property type="entry name" value="Ig_E-set"/>
</dbReference>
<dbReference type="CAZy" id="CBM48">
    <property type="family name" value="Carbohydrate-Binding Module Family 48"/>
</dbReference>
<evidence type="ECO:0000256" key="1">
    <source>
        <dbReference type="ARBA" id="ARBA00008061"/>
    </source>
</evidence>
<reference evidence="3 4" key="1">
    <citation type="submission" date="2007-03" db="EMBL/GenBank/DDBJ databases">
        <authorList>
            <person name="Fulton L."/>
            <person name="Clifton S."/>
            <person name="Fulton B."/>
            <person name="Xu J."/>
            <person name="Minx P."/>
            <person name="Pepin K.H."/>
            <person name="Johnson M."/>
            <person name="Thiruvilangam P."/>
            <person name="Bhonagiri V."/>
            <person name="Nash W.E."/>
            <person name="Mardis E.R."/>
            <person name="Wilson R.K."/>
        </authorList>
    </citation>
    <scope>NUCLEOTIDE SEQUENCE [LARGE SCALE GENOMIC DNA]</scope>
    <source>
        <strain evidence="3 4">DSM 13814</strain>
    </source>
</reference>
<comment type="similarity">
    <text evidence="1">Belongs to the glycosyl hydrolase 13 family.</text>
</comment>
<dbReference type="GO" id="GO:0005975">
    <property type="term" value="P:carbohydrate metabolic process"/>
    <property type="evidence" value="ECO:0007669"/>
    <property type="project" value="InterPro"/>
</dbReference>
<comment type="caution">
    <text evidence="3">The sequence shown here is derived from an EMBL/GenBank/DDBJ whole genome shotgun (WGS) entry which is preliminary data.</text>
</comment>
<dbReference type="AlphaFoldDB" id="A6BEL5"/>
<protein>
    <submittedName>
        <fullName evidence="3">Putative glycogen debranching enzyme GlgX</fullName>
    </submittedName>
</protein>
<dbReference type="CDD" id="cd11234">
    <property type="entry name" value="E_set_GDE_N"/>
    <property type="match status" value="1"/>
</dbReference>
<accession>A6BEL5</accession>
<sequence>MAIGVSRQWEGNNMREVQGYPLPLGVQISENKINFSIAVPTEKKCQLLIYRAGRKRLYRQFEMETAVGEVRCIALTDIEPEEYEYNYLINGEVVVDPYVQALAGREHWGVKKETARHEIRGRFLSQEYDWEGDHTLQIPYHQVIAYSLHVRGFTRHASSKVKSKGTFQGIIEKIDYLTDLGINQIHCMPVYEFEECQTYRNYWGYGEGFYFAPKSAYSSDGDGARGLKDMVKACHKAGIEVVLEMPFCTGADKMMMLECLRYYVMEYHIDGFILNPLVIPIESVHADPVLKKTKIMEHELGFQTVMRRFLKGDEGMIPDVIYWLKHHSEKQGIFNCITDQNGFTLNDLVSYDSKHNEENGEKNQDGPDYNYSWNCGAEGPSRKKAVTELRKHQIYNAFFLLLLSQGTPCILAGDEFGNTQKGNNNVYCQDNSVGWTDWRGLEKKKMLHDFVKKLILFRKEHDLLTPERELQGIDLSCCGVPDVSYHGEEAWQVPKEVSSRQLGVYYSGARTKNADCYVAYNMHWLEHVFALPALPKGYGWYVRATTDRGILDYPELLKDQKKAELKERSIAVFTADRIVEVETKKNESITTLTDDQSS</sequence>
<dbReference type="InterPro" id="IPR013783">
    <property type="entry name" value="Ig-like_fold"/>
</dbReference>
<evidence type="ECO:0000313" key="3">
    <source>
        <dbReference type="EMBL" id="EDM64054.1"/>
    </source>
</evidence>
<reference evidence="3 4" key="2">
    <citation type="submission" date="2007-04" db="EMBL/GenBank/DDBJ databases">
        <title>Draft genome sequence of Dorea longicatena (DSM 13814).</title>
        <authorList>
            <person name="Sudarsanam P."/>
            <person name="Ley R."/>
            <person name="Guruge J."/>
            <person name="Turnbaugh P.J."/>
            <person name="Mahowald M."/>
            <person name="Liep D."/>
            <person name="Gordon J."/>
        </authorList>
    </citation>
    <scope>NUCLEOTIDE SEQUENCE [LARGE SCALE GENOMIC DNA]</scope>
    <source>
        <strain evidence="3 4">DSM 13814</strain>
    </source>
</reference>
<dbReference type="Proteomes" id="UP000004016">
    <property type="component" value="Unassembled WGS sequence"/>
</dbReference>
<evidence type="ECO:0000313" key="4">
    <source>
        <dbReference type="Proteomes" id="UP000004016"/>
    </source>
</evidence>
<name>A6BEL5_9FIRM</name>
<dbReference type="InterPro" id="IPR006047">
    <property type="entry name" value="GH13_cat_dom"/>
</dbReference>
<dbReference type="HOGENOM" id="CLU_011725_2_1_9"/>
<dbReference type="CAZy" id="GH13">
    <property type="family name" value="Glycoside Hydrolase Family 13"/>
</dbReference>
<organism evidence="3 4">
    <name type="scientific">Dorea longicatena DSM 13814</name>
    <dbReference type="NCBI Taxonomy" id="411462"/>
    <lineage>
        <taxon>Bacteria</taxon>
        <taxon>Bacillati</taxon>
        <taxon>Bacillota</taxon>
        <taxon>Clostridia</taxon>
        <taxon>Lachnospirales</taxon>
        <taxon>Lachnospiraceae</taxon>
        <taxon>Dorea</taxon>
    </lineage>
</organism>
<dbReference type="SUPFAM" id="SSF81296">
    <property type="entry name" value="E set domains"/>
    <property type="match status" value="1"/>
</dbReference>
<evidence type="ECO:0000259" key="2">
    <source>
        <dbReference type="Pfam" id="PF00128"/>
    </source>
</evidence>
<gene>
    <name evidence="3" type="ORF">DORLON_00735</name>
</gene>
<dbReference type="SUPFAM" id="SSF51445">
    <property type="entry name" value="(Trans)glycosidases"/>
    <property type="match status" value="1"/>
</dbReference>
<dbReference type="Gene3D" id="2.60.40.10">
    <property type="entry name" value="Immunoglobulins"/>
    <property type="match status" value="1"/>
</dbReference>
<feature type="domain" description="Glycosyl hydrolase family 13 catalytic" evidence="2">
    <location>
        <begin position="156"/>
        <end position="245"/>
    </location>
</feature>
<dbReference type="Pfam" id="PF00128">
    <property type="entry name" value="Alpha-amylase"/>
    <property type="match status" value="1"/>
</dbReference>
<dbReference type="InterPro" id="IPR013780">
    <property type="entry name" value="Glyco_hydro_b"/>
</dbReference>
<dbReference type="Gene3D" id="2.60.40.1180">
    <property type="entry name" value="Golgi alpha-mannosidase II"/>
    <property type="match status" value="1"/>
</dbReference>
<dbReference type="EMBL" id="AAXB02000002">
    <property type="protein sequence ID" value="EDM64054.1"/>
    <property type="molecule type" value="Genomic_DNA"/>
</dbReference>
<dbReference type="SUPFAM" id="SSF51011">
    <property type="entry name" value="Glycosyl hydrolase domain"/>
    <property type="match status" value="1"/>
</dbReference>
<proteinExistence type="inferred from homology"/>
<dbReference type="Gene3D" id="3.20.20.80">
    <property type="entry name" value="Glycosidases"/>
    <property type="match status" value="2"/>
</dbReference>
<dbReference type="InterPro" id="IPR017853">
    <property type="entry name" value="GH"/>
</dbReference>
<dbReference type="PANTHER" id="PTHR43002">
    <property type="entry name" value="GLYCOGEN DEBRANCHING ENZYME"/>
    <property type="match status" value="1"/>
</dbReference>
<dbReference type="eggNOG" id="COG1523">
    <property type="taxonomic scope" value="Bacteria"/>
</dbReference>